<dbReference type="SUPFAM" id="SSF56112">
    <property type="entry name" value="Protein kinase-like (PK-like)"/>
    <property type="match status" value="1"/>
</dbReference>
<proteinExistence type="predicted"/>
<dbReference type="OrthoDB" id="10252171at2759"/>
<feature type="binding site" evidence="3">
    <location>
        <position position="245"/>
    </location>
    <ligand>
        <name>ATP</name>
        <dbReference type="ChEBI" id="CHEBI:30616"/>
    </ligand>
</feature>
<dbReference type="PROSITE" id="PS00107">
    <property type="entry name" value="PROTEIN_KINASE_ATP"/>
    <property type="match status" value="1"/>
</dbReference>
<accession>A0A5J4Z8B3</accession>
<gene>
    <name evidence="5" type="ORF">FVE85_6839</name>
</gene>
<dbReference type="EMBL" id="VRMN01000001">
    <property type="protein sequence ID" value="KAA8499254.1"/>
    <property type="molecule type" value="Genomic_DNA"/>
</dbReference>
<dbReference type="InterPro" id="IPR017441">
    <property type="entry name" value="Protein_kinase_ATP_BS"/>
</dbReference>
<name>A0A5J4Z8B3_PORPP</name>
<reference evidence="6" key="1">
    <citation type="journal article" date="2019" name="Nat. Commun.">
        <title>Expansion of phycobilisome linker gene families in mesophilic red algae.</title>
        <authorList>
            <person name="Lee J."/>
            <person name="Kim D."/>
            <person name="Bhattacharya D."/>
            <person name="Yoon H.S."/>
        </authorList>
    </citation>
    <scope>NUCLEOTIDE SEQUENCE [LARGE SCALE GENOMIC DNA]</scope>
    <source>
        <strain evidence="6">CCMP 1328</strain>
    </source>
</reference>
<dbReference type="InterPro" id="IPR008271">
    <property type="entry name" value="Ser/Thr_kinase_AS"/>
</dbReference>
<evidence type="ECO:0000313" key="6">
    <source>
        <dbReference type="Proteomes" id="UP000324585"/>
    </source>
</evidence>
<evidence type="ECO:0000256" key="3">
    <source>
        <dbReference type="PROSITE-ProRule" id="PRU10141"/>
    </source>
</evidence>
<keyword evidence="2 3" id="KW-0067">ATP-binding</keyword>
<dbReference type="AlphaFoldDB" id="A0A5J4Z8B3"/>
<sequence>MASGEQYELPSVAGLHPAQRMSVDLRAVVDTGALSSASAQQAPQGASSKQAEQDDVGVLRYSSLPTTMKGLVAVHDPASLELLMLASHGSANTGLAAKLKKNAHKNSPYFLLLNHSQLFLFENEIRVGGPISAPLMTLDMLDTEVDVGGSPLEILLRIESNAQAKAGSSSAASHGPSNHIQTSQKRLFRFLTPNQESMERWFYCLKRSRNSVHEFYELGKVIGQGAFGKVLIARDRVTGELCVVKQMVKNSSSRRQLALLQREMSILKRIDCRYVVMAYDIFHSETQVSIVMELMRGGELYDLFAEHRVFSEEIACHITNQLLEGLYYLHARGIVHRDIKPENILLLDSNPLPTVKLTDFGLSNMLESGLMTENLLNSVVGSLLYVAPELLAGKGYDYSVDIWAVGVILYALLSGQLPFNIHDKANYERFLFYGPSFTQEVWKSVSNVAKWFVRAMLQVSPSRRLSALGALQHPWIKANPYSSIIARSLPPGVRFLPQTPALLRFRGGVYAIIFLRSIALGSAPKGGEDWHPDSDLMKQWVEKVSYTLSATIQR</sequence>
<dbReference type="CDD" id="cd05117">
    <property type="entry name" value="STKc_CAMK"/>
    <property type="match status" value="1"/>
</dbReference>
<dbReference type="FunFam" id="1.10.510.10:FF:000571">
    <property type="entry name" value="Maternal embryonic leucine zipper kinase"/>
    <property type="match status" value="1"/>
</dbReference>
<keyword evidence="5" id="KW-0418">Kinase</keyword>
<dbReference type="InterPro" id="IPR000719">
    <property type="entry name" value="Prot_kinase_dom"/>
</dbReference>
<keyword evidence="6" id="KW-1185">Reference proteome</keyword>
<dbReference type="GO" id="GO:0004672">
    <property type="term" value="F:protein kinase activity"/>
    <property type="evidence" value="ECO:0007669"/>
    <property type="project" value="InterPro"/>
</dbReference>
<comment type="caution">
    <text evidence="5">The sequence shown here is derived from an EMBL/GenBank/DDBJ whole genome shotgun (WGS) entry which is preliminary data.</text>
</comment>
<dbReference type="Pfam" id="PF00069">
    <property type="entry name" value="Pkinase"/>
    <property type="match status" value="1"/>
</dbReference>
<keyword evidence="5" id="KW-0808">Transferase</keyword>
<evidence type="ECO:0000259" key="4">
    <source>
        <dbReference type="PROSITE" id="PS50011"/>
    </source>
</evidence>
<dbReference type="Gene3D" id="1.10.510.10">
    <property type="entry name" value="Transferase(Phosphotransferase) domain 1"/>
    <property type="match status" value="1"/>
</dbReference>
<keyword evidence="1 3" id="KW-0547">Nucleotide-binding</keyword>
<dbReference type="InterPro" id="IPR011009">
    <property type="entry name" value="Kinase-like_dom_sf"/>
</dbReference>
<dbReference type="PROSITE" id="PS00108">
    <property type="entry name" value="PROTEIN_KINASE_ST"/>
    <property type="match status" value="1"/>
</dbReference>
<evidence type="ECO:0000256" key="1">
    <source>
        <dbReference type="ARBA" id="ARBA00022741"/>
    </source>
</evidence>
<protein>
    <submittedName>
        <fullName evidence="5">Calcium/calmodulin-dependent protein kinase type 1D</fullName>
    </submittedName>
</protein>
<feature type="domain" description="Protein kinase" evidence="4">
    <location>
        <begin position="216"/>
        <end position="476"/>
    </location>
</feature>
<organism evidence="5 6">
    <name type="scientific">Porphyridium purpureum</name>
    <name type="common">Red alga</name>
    <name type="synonym">Porphyridium cruentum</name>
    <dbReference type="NCBI Taxonomy" id="35688"/>
    <lineage>
        <taxon>Eukaryota</taxon>
        <taxon>Rhodophyta</taxon>
        <taxon>Bangiophyceae</taxon>
        <taxon>Porphyridiales</taxon>
        <taxon>Porphyridiaceae</taxon>
        <taxon>Porphyridium</taxon>
    </lineage>
</organism>
<dbReference type="SMART" id="SM00220">
    <property type="entry name" value="S_TKc"/>
    <property type="match status" value="1"/>
</dbReference>
<dbReference type="PANTHER" id="PTHR24347">
    <property type="entry name" value="SERINE/THREONINE-PROTEIN KINASE"/>
    <property type="match status" value="1"/>
</dbReference>
<dbReference type="GO" id="GO:0005524">
    <property type="term" value="F:ATP binding"/>
    <property type="evidence" value="ECO:0007669"/>
    <property type="project" value="UniProtKB-UniRule"/>
</dbReference>
<evidence type="ECO:0000313" key="5">
    <source>
        <dbReference type="EMBL" id="KAA8499254.1"/>
    </source>
</evidence>
<dbReference type="PROSITE" id="PS50011">
    <property type="entry name" value="PROTEIN_KINASE_DOM"/>
    <property type="match status" value="1"/>
</dbReference>
<dbReference type="Proteomes" id="UP000324585">
    <property type="component" value="Unassembled WGS sequence"/>
</dbReference>
<evidence type="ECO:0000256" key="2">
    <source>
        <dbReference type="ARBA" id="ARBA00022840"/>
    </source>
</evidence>